<dbReference type="AlphaFoldDB" id="A0A8J0VKB2"/>
<evidence type="ECO:0000256" key="2">
    <source>
        <dbReference type="ARBA" id="ARBA00022884"/>
    </source>
</evidence>
<dbReference type="PRINTS" id="PR00961">
    <property type="entry name" value="HUDSXLRNA"/>
</dbReference>
<dbReference type="PANTHER" id="PTHR24012">
    <property type="entry name" value="RNA BINDING PROTEIN"/>
    <property type="match status" value="1"/>
</dbReference>
<feature type="compositionally biased region" description="Low complexity" evidence="4">
    <location>
        <begin position="41"/>
        <end position="52"/>
    </location>
</feature>
<dbReference type="SMART" id="SM00360">
    <property type="entry name" value="RRM"/>
    <property type="match status" value="2"/>
</dbReference>
<evidence type="ECO:0000256" key="1">
    <source>
        <dbReference type="ARBA" id="ARBA00022737"/>
    </source>
</evidence>
<dbReference type="InterPro" id="IPR000504">
    <property type="entry name" value="RRM_dom"/>
</dbReference>
<dbReference type="FunFam" id="3.30.70.330:FF:000012">
    <property type="entry name" value="RNA-binding motif, single-stranded-interacting protein 3 isoform 1"/>
    <property type="match status" value="1"/>
</dbReference>
<dbReference type="SUPFAM" id="SSF54928">
    <property type="entry name" value="RNA-binding domain, RBD"/>
    <property type="match status" value="1"/>
</dbReference>
<accession>A0A8J0VKB2</accession>
<evidence type="ECO:0000256" key="3">
    <source>
        <dbReference type="PROSITE-ProRule" id="PRU00176"/>
    </source>
</evidence>
<reference evidence="7" key="1">
    <citation type="submission" date="2025-08" db="UniProtKB">
        <authorList>
            <consortium name="RefSeq"/>
        </authorList>
    </citation>
    <scope>IDENTIFICATION</scope>
    <source>
        <strain evidence="7">J_2021</strain>
        <tissue evidence="7">Erythrocytes</tissue>
    </source>
</reference>
<dbReference type="GeneID" id="108718934"/>
<feature type="domain" description="RRM" evidence="5">
    <location>
        <begin position="138"/>
        <end position="223"/>
    </location>
</feature>
<dbReference type="OMA" id="LGTTGTX"/>
<evidence type="ECO:0000313" key="6">
    <source>
        <dbReference type="Proteomes" id="UP000186698"/>
    </source>
</evidence>
<dbReference type="PROSITE" id="PS50102">
    <property type="entry name" value="RRM"/>
    <property type="match status" value="2"/>
</dbReference>
<dbReference type="RefSeq" id="XP_018122957.1">
    <property type="nucleotide sequence ID" value="XM_018267468.2"/>
</dbReference>
<dbReference type="CTD" id="108718934"/>
<dbReference type="AGR" id="Xenbase:XB-GENE-17331878"/>
<name>A0A8J0VKB2_XENLA</name>
<keyword evidence="6" id="KW-1185">Reference proteome</keyword>
<dbReference type="Xenbase" id="XB-GENE-17331878">
    <property type="gene designation" value="rbms3.L"/>
</dbReference>
<dbReference type="FunFam" id="3.30.70.330:FF:000014">
    <property type="entry name" value="RNA-binding motif, single-stranded-interacting protein 3 isoform 1"/>
    <property type="match status" value="1"/>
</dbReference>
<feature type="region of interest" description="Disordered" evidence="4">
    <location>
        <begin position="29"/>
        <end position="54"/>
    </location>
</feature>
<feature type="domain" description="RRM" evidence="5">
    <location>
        <begin position="59"/>
        <end position="132"/>
    </location>
</feature>
<feature type="region of interest" description="Disordered" evidence="4">
    <location>
        <begin position="224"/>
        <end position="246"/>
    </location>
</feature>
<dbReference type="InterPro" id="IPR034406">
    <property type="entry name" value="RBMS3_RRM2"/>
</dbReference>
<dbReference type="Gene3D" id="3.30.70.330">
    <property type="match status" value="2"/>
</dbReference>
<dbReference type="OrthoDB" id="271725at2759"/>
<feature type="region of interest" description="Disordered" evidence="4">
    <location>
        <begin position="380"/>
        <end position="417"/>
    </location>
</feature>
<evidence type="ECO:0000256" key="4">
    <source>
        <dbReference type="SAM" id="MobiDB-lite"/>
    </source>
</evidence>
<dbReference type="GO" id="GO:0003723">
    <property type="term" value="F:RNA binding"/>
    <property type="evidence" value="ECO:0007669"/>
    <property type="project" value="UniProtKB-UniRule"/>
</dbReference>
<dbReference type="GO" id="GO:1990904">
    <property type="term" value="C:ribonucleoprotein complex"/>
    <property type="evidence" value="ECO:0007669"/>
    <property type="project" value="InterPro"/>
</dbReference>
<gene>
    <name evidence="7 8" type="primary">rbms3.L</name>
</gene>
<proteinExistence type="predicted"/>
<dbReference type="InterPro" id="IPR002343">
    <property type="entry name" value="Hud_Sxl_RNA"/>
</dbReference>
<evidence type="ECO:0000259" key="5">
    <source>
        <dbReference type="PROSITE" id="PS50102"/>
    </source>
</evidence>
<dbReference type="Pfam" id="PF00076">
    <property type="entry name" value="RRM_1"/>
    <property type="match status" value="2"/>
</dbReference>
<keyword evidence="2 3" id="KW-0694">RNA-binding</keyword>
<organism evidence="6 7">
    <name type="scientific">Xenopus laevis</name>
    <name type="common">African clawed frog</name>
    <dbReference type="NCBI Taxonomy" id="8355"/>
    <lineage>
        <taxon>Eukaryota</taxon>
        <taxon>Metazoa</taxon>
        <taxon>Chordata</taxon>
        <taxon>Craniata</taxon>
        <taxon>Vertebrata</taxon>
        <taxon>Euteleostomi</taxon>
        <taxon>Amphibia</taxon>
        <taxon>Batrachia</taxon>
        <taxon>Anura</taxon>
        <taxon>Pipoidea</taxon>
        <taxon>Pipidae</taxon>
        <taxon>Xenopodinae</taxon>
        <taxon>Xenopus</taxon>
        <taxon>Xenopus</taxon>
    </lineage>
</organism>
<evidence type="ECO:0000313" key="8">
    <source>
        <dbReference type="Xenbase" id="XB-GENE-17331878"/>
    </source>
</evidence>
<dbReference type="CDD" id="cd12475">
    <property type="entry name" value="RRM2_RBMS3"/>
    <property type="match status" value="1"/>
</dbReference>
<dbReference type="InterPro" id="IPR012677">
    <property type="entry name" value="Nucleotide-bd_a/b_plait_sf"/>
</dbReference>
<feature type="compositionally biased region" description="Polar residues" evidence="4">
    <location>
        <begin position="381"/>
        <end position="417"/>
    </location>
</feature>
<keyword evidence="1" id="KW-0677">Repeat</keyword>
<sequence>MGKRLEQQPMYPQYTYYYPHYLQTKQSYASAPHPMAPPSPSTNSSNNSSNSNAEQLSKTNLYIRGLPPCTTDQDLIKLCQPYGKIVSTKAILDKNTNQCKGYGFVDFDTPAAAQKAVSSLKASGVQAQMAKQQEQDPTNLYISNLPISMDEQELENMLKPFGHVISTRILRDASGVSRGVGFARMESTEKCEVVIQHFNGKYLKTPPGVPAPPEPLLCKFADGGQKKRQNQSKYTQNGRPWPREGETGMTLTYDPAAAMQNGFYSSPYNIATNRMIPQTSITPFIAASPVSTYQVQSTSWMPHPSYVMQPTGAVITPAMDHTMSIQPANMMGPLSQQMNHLSLGTTGTYMTAAAPMQGTFIPQYTPVPPAAVQVEDVVADNSPQTVPSSQEASGQQQQITVETNNEHASAYSYQQSK</sequence>
<protein>
    <submittedName>
        <fullName evidence="7">RNA-binding motif, single-stranded-interacting protein 3 isoform X2</fullName>
    </submittedName>
</protein>
<dbReference type="Proteomes" id="UP000186698">
    <property type="component" value="Chromosome 6L"/>
</dbReference>
<evidence type="ECO:0000313" key="7">
    <source>
        <dbReference type="RefSeq" id="XP_018122957.1"/>
    </source>
</evidence>
<dbReference type="InterPro" id="IPR035979">
    <property type="entry name" value="RBD_domain_sf"/>
</dbReference>